<dbReference type="Proteomes" id="UP000594454">
    <property type="component" value="Chromosome 2"/>
</dbReference>
<dbReference type="OrthoDB" id="2506647at2759"/>
<dbReference type="Pfam" id="PF01161">
    <property type="entry name" value="PBP"/>
    <property type="match status" value="1"/>
</dbReference>
<dbReference type="PROSITE" id="PS01220">
    <property type="entry name" value="PBP"/>
    <property type="match status" value="1"/>
</dbReference>
<dbReference type="InterPro" id="IPR001858">
    <property type="entry name" value="Phosphatidylethanolamine-bd_CS"/>
</dbReference>
<reference evidence="2 3" key="1">
    <citation type="submission" date="2020-11" db="EMBL/GenBank/DDBJ databases">
        <authorList>
            <person name="Wallbank WR R."/>
            <person name="Pardo Diaz C."/>
            <person name="Kozak K."/>
            <person name="Martin S."/>
            <person name="Jiggins C."/>
            <person name="Moest M."/>
            <person name="Warren A I."/>
            <person name="Generalovic N T."/>
            <person name="Byers J.R.P. K."/>
            <person name="Montejo-Kovacevich G."/>
            <person name="Yen C E."/>
        </authorList>
    </citation>
    <scope>NUCLEOTIDE SEQUENCE [LARGE SCALE GENOMIC DNA]</scope>
</reference>
<dbReference type="InterPro" id="IPR036610">
    <property type="entry name" value="PEBP-like_sf"/>
</dbReference>
<evidence type="ECO:0000256" key="1">
    <source>
        <dbReference type="ARBA" id="ARBA00007091"/>
    </source>
</evidence>
<evidence type="ECO:0000313" key="2">
    <source>
        <dbReference type="EMBL" id="CAD7082052.1"/>
    </source>
</evidence>
<name>A0A7R8UJK0_HERIL</name>
<organism evidence="2 3">
    <name type="scientific">Hermetia illucens</name>
    <name type="common">Black soldier fly</name>
    <dbReference type="NCBI Taxonomy" id="343691"/>
    <lineage>
        <taxon>Eukaryota</taxon>
        <taxon>Metazoa</taxon>
        <taxon>Ecdysozoa</taxon>
        <taxon>Arthropoda</taxon>
        <taxon>Hexapoda</taxon>
        <taxon>Insecta</taxon>
        <taxon>Pterygota</taxon>
        <taxon>Neoptera</taxon>
        <taxon>Endopterygota</taxon>
        <taxon>Diptera</taxon>
        <taxon>Brachycera</taxon>
        <taxon>Stratiomyomorpha</taxon>
        <taxon>Stratiomyidae</taxon>
        <taxon>Hermetiinae</taxon>
        <taxon>Hermetia</taxon>
    </lineage>
</organism>
<dbReference type="PANTHER" id="PTHR11362:SF82">
    <property type="entry name" value="PHOSPHATIDYLETHANOLAMINE-BINDING PROTEIN 4"/>
    <property type="match status" value="1"/>
</dbReference>
<evidence type="ECO:0000313" key="3">
    <source>
        <dbReference type="Proteomes" id="UP000594454"/>
    </source>
</evidence>
<accession>A0A7R8UJK0</accession>
<sequence>MESNGIVPDIIDVAPDNFLEVVYDDELKVDSGNVLTPRQVKNAPVVTWRTNPNQLYTLLMTDPDAPSRDAPTNREVRHWLIVNITENNVRNGQVLVEYRGSGPPKDTGLHRYVFLLFPQKKYIESIMFIPSYDRGSRMKTSTRKLIKEFDLMNPVAGNFFQAQRLSQKPSER</sequence>
<dbReference type="InterPro" id="IPR008914">
    <property type="entry name" value="PEBP"/>
</dbReference>
<protein>
    <submittedName>
        <fullName evidence="2">Uncharacterized protein</fullName>
    </submittedName>
</protein>
<dbReference type="AlphaFoldDB" id="A0A7R8UJK0"/>
<dbReference type="SUPFAM" id="SSF49777">
    <property type="entry name" value="PEBP-like"/>
    <property type="match status" value="1"/>
</dbReference>
<keyword evidence="3" id="KW-1185">Reference proteome</keyword>
<dbReference type="PANTHER" id="PTHR11362">
    <property type="entry name" value="PHOSPHATIDYLETHANOLAMINE-BINDING PROTEIN"/>
    <property type="match status" value="1"/>
</dbReference>
<dbReference type="InterPro" id="IPR035810">
    <property type="entry name" value="PEBP_euk"/>
</dbReference>
<dbReference type="EMBL" id="LR899010">
    <property type="protein sequence ID" value="CAD7082052.1"/>
    <property type="molecule type" value="Genomic_DNA"/>
</dbReference>
<dbReference type="InParanoid" id="A0A7R8UJK0"/>
<dbReference type="Gene3D" id="3.90.280.10">
    <property type="entry name" value="PEBP-like"/>
    <property type="match status" value="1"/>
</dbReference>
<proteinExistence type="inferred from homology"/>
<dbReference type="CDD" id="cd00866">
    <property type="entry name" value="PEBP_euk"/>
    <property type="match status" value="1"/>
</dbReference>
<gene>
    <name evidence="2" type="ORF">HERILL_LOCUS5120</name>
</gene>
<comment type="similarity">
    <text evidence="1">Belongs to the phosphatidylethanolamine-binding protein family.</text>
</comment>